<feature type="compositionally biased region" description="Low complexity" evidence="1">
    <location>
        <begin position="163"/>
        <end position="173"/>
    </location>
</feature>
<dbReference type="EMBL" id="LGTL01000001">
    <property type="protein sequence ID" value="KPA85845.1"/>
    <property type="molecule type" value="Genomic_DNA"/>
</dbReference>
<feature type="compositionally biased region" description="Polar residues" evidence="1">
    <location>
        <begin position="51"/>
        <end position="68"/>
    </location>
</feature>
<feature type="compositionally biased region" description="Low complexity" evidence="1">
    <location>
        <begin position="191"/>
        <end position="200"/>
    </location>
</feature>
<dbReference type="GeneID" id="26900473"/>
<comment type="caution">
    <text evidence="2">The sequence shown here is derived from an EMBL/GenBank/DDBJ whole genome shotgun (WGS) entry which is preliminary data.</text>
</comment>
<accession>A0A0N0DZZ3</accession>
<protein>
    <submittedName>
        <fullName evidence="2">Uncharacterized protein</fullName>
    </submittedName>
</protein>
<evidence type="ECO:0000256" key="1">
    <source>
        <dbReference type="SAM" id="MobiDB-lite"/>
    </source>
</evidence>
<feature type="region of interest" description="Disordered" evidence="1">
    <location>
        <begin position="40"/>
        <end position="200"/>
    </location>
</feature>
<sequence length="262" mass="27437">MFHGAKSAPIRRGGSTTAKAAEPFDPAAYAALIAISAAEKRLRASHKRDASSSTARPSSVHRTSNYGPSPSPHAVELTSPPAARDSRRVEEIVARYRPPTRPAAPPDAVGPSYTLLQQLALESESNSSVASDVTEPAGAATAAAEQEEENVTPVEMSAERDSSTSTLPRSRSPPASPPFSDVRGPLPPPSSNTRTAAATARSVADIVNELEDDEDDDAAVSLRDASPLREQSVAGTAGISYRVSTAEAVHTVAQQLNFALYQ</sequence>
<feature type="compositionally biased region" description="Basic and acidic residues" evidence="1">
    <location>
        <begin position="84"/>
        <end position="94"/>
    </location>
</feature>
<proteinExistence type="predicted"/>
<dbReference type="VEuPathDB" id="TriTrypDB:LpyrH10_01_1750"/>
<organism evidence="2 3">
    <name type="scientific">Leptomonas pyrrhocoris</name>
    <name type="common">Firebug parasite</name>
    <dbReference type="NCBI Taxonomy" id="157538"/>
    <lineage>
        <taxon>Eukaryota</taxon>
        <taxon>Discoba</taxon>
        <taxon>Euglenozoa</taxon>
        <taxon>Kinetoplastea</taxon>
        <taxon>Metakinetoplastina</taxon>
        <taxon>Trypanosomatida</taxon>
        <taxon>Trypanosomatidae</taxon>
        <taxon>Leishmaniinae</taxon>
        <taxon>Leptomonas</taxon>
    </lineage>
</organism>
<gene>
    <name evidence="2" type="ORF">ABB37_00175</name>
</gene>
<dbReference type="Proteomes" id="UP000037923">
    <property type="component" value="Unassembled WGS sequence"/>
</dbReference>
<name>A0A0N0DZZ3_LEPPY</name>
<feature type="region of interest" description="Disordered" evidence="1">
    <location>
        <begin position="1"/>
        <end position="22"/>
    </location>
</feature>
<feature type="compositionally biased region" description="Basic and acidic residues" evidence="1">
    <location>
        <begin position="40"/>
        <end position="50"/>
    </location>
</feature>
<dbReference type="OrthoDB" id="266738at2759"/>
<evidence type="ECO:0000313" key="2">
    <source>
        <dbReference type="EMBL" id="KPA85845.1"/>
    </source>
</evidence>
<keyword evidence="3" id="KW-1185">Reference proteome</keyword>
<dbReference type="AlphaFoldDB" id="A0A0N0DZZ3"/>
<evidence type="ECO:0000313" key="3">
    <source>
        <dbReference type="Proteomes" id="UP000037923"/>
    </source>
</evidence>
<dbReference type="RefSeq" id="XP_015664284.1">
    <property type="nucleotide sequence ID" value="XM_015796276.1"/>
</dbReference>
<reference evidence="2 3" key="1">
    <citation type="submission" date="2015-07" db="EMBL/GenBank/DDBJ databases">
        <title>High-quality genome of monoxenous trypanosomatid Leptomonas pyrrhocoris.</title>
        <authorList>
            <person name="Flegontov P."/>
            <person name="Butenko A."/>
            <person name="Firsov S."/>
            <person name="Vlcek C."/>
            <person name="Logacheva M.D."/>
            <person name="Field M."/>
            <person name="Filatov D."/>
            <person name="Flegontova O."/>
            <person name="Gerasimov E."/>
            <person name="Jackson A.P."/>
            <person name="Kelly S."/>
            <person name="Opperdoes F."/>
            <person name="O'Reilly A."/>
            <person name="Votypka J."/>
            <person name="Yurchenko V."/>
            <person name="Lukes J."/>
        </authorList>
    </citation>
    <scope>NUCLEOTIDE SEQUENCE [LARGE SCALE GENOMIC DNA]</scope>
    <source>
        <strain evidence="2">H10</strain>
    </source>
</reference>
<feature type="compositionally biased region" description="Low complexity" evidence="1">
    <location>
        <begin position="135"/>
        <end position="144"/>
    </location>
</feature>
<dbReference type="OMA" id="PPRVCDS"/>